<organism evidence="2 3">
    <name type="scientific">Leucobacter triazinivorans</name>
    <dbReference type="NCBI Taxonomy" id="1784719"/>
    <lineage>
        <taxon>Bacteria</taxon>
        <taxon>Bacillati</taxon>
        <taxon>Actinomycetota</taxon>
        <taxon>Actinomycetes</taxon>
        <taxon>Micrococcales</taxon>
        <taxon>Microbacteriaceae</taxon>
        <taxon>Leucobacter</taxon>
    </lineage>
</organism>
<dbReference type="KEGG" id="ltr:EVS81_05280"/>
<gene>
    <name evidence="2" type="ORF">EVS81_05280</name>
</gene>
<evidence type="ECO:0000313" key="2">
    <source>
        <dbReference type="EMBL" id="QBE48321.1"/>
    </source>
</evidence>
<dbReference type="OrthoDB" id="5022306at2"/>
<reference evidence="2 3" key="1">
    <citation type="submission" date="2019-02" db="EMBL/GenBank/DDBJ databases">
        <authorList>
            <person name="Sun L."/>
            <person name="Pan D."/>
            <person name="Wu X."/>
        </authorList>
    </citation>
    <scope>NUCLEOTIDE SEQUENCE [LARGE SCALE GENOMIC DNA]</scope>
    <source>
        <strain evidence="2 3">JW-1</strain>
    </source>
</reference>
<dbReference type="InterPro" id="IPR024775">
    <property type="entry name" value="DinB-like"/>
</dbReference>
<dbReference type="InterPro" id="IPR034660">
    <property type="entry name" value="DinB/YfiT-like"/>
</dbReference>
<dbReference type="Gene3D" id="1.20.120.450">
    <property type="entry name" value="dinb family like domain"/>
    <property type="match status" value="1"/>
</dbReference>
<evidence type="ECO:0000259" key="1">
    <source>
        <dbReference type="Pfam" id="PF12867"/>
    </source>
</evidence>
<keyword evidence="3" id="KW-1185">Reference proteome</keyword>
<sequence length="200" mass="22485">MATRETQEEIWNARLREQVDWHWVHQVRGRLEGLSDEEYLWEPVPGCWSLRPRGESTAPVQGGTGAMTIEFEIPEPRPAPFTTIAWRLGHVIVGVLAMRNASHFGREPVDYVTFEYAETAAGALAQLDDELARWLAGVASLGEAGLERPCGEAEGPYADWSMAALVLHINRELIHHLSEICLLRDLFAHADRPVISRDRP</sequence>
<evidence type="ECO:0000313" key="3">
    <source>
        <dbReference type="Proteomes" id="UP000289260"/>
    </source>
</evidence>
<dbReference type="SUPFAM" id="SSF109854">
    <property type="entry name" value="DinB/YfiT-like putative metalloenzymes"/>
    <property type="match status" value="1"/>
</dbReference>
<dbReference type="EMBL" id="CP035806">
    <property type="protein sequence ID" value="QBE48321.1"/>
    <property type="molecule type" value="Genomic_DNA"/>
</dbReference>
<dbReference type="RefSeq" id="WP_130109459.1">
    <property type="nucleotide sequence ID" value="NZ_CP035806.1"/>
</dbReference>
<proteinExistence type="predicted"/>
<name>A0A4P6KEE4_9MICO</name>
<feature type="domain" description="DinB-like" evidence="1">
    <location>
        <begin position="20"/>
        <end position="180"/>
    </location>
</feature>
<dbReference type="AlphaFoldDB" id="A0A4P6KEE4"/>
<dbReference type="Pfam" id="PF12867">
    <property type="entry name" value="DinB_2"/>
    <property type="match status" value="1"/>
</dbReference>
<accession>A0A4P6KEE4</accession>
<protein>
    <submittedName>
        <fullName evidence="2">DinB family protein</fullName>
    </submittedName>
</protein>
<dbReference type="Proteomes" id="UP000289260">
    <property type="component" value="Chromosome"/>
</dbReference>